<name>A0A328VJT0_9CHLR</name>
<comment type="function">
    <text evidence="1 9">The alpha subunit is responsible for the aldol cleavage of indoleglycerol phosphate to indole and glyceraldehyde 3-phosphate.</text>
</comment>
<dbReference type="PROSITE" id="PS00167">
    <property type="entry name" value="TRP_SYNTHASE_ALPHA"/>
    <property type="match status" value="1"/>
</dbReference>
<gene>
    <name evidence="9" type="primary">trpA</name>
    <name evidence="11" type="ORF">A4R35_21635</name>
</gene>
<evidence type="ECO:0000313" key="12">
    <source>
        <dbReference type="Proteomes" id="UP000248706"/>
    </source>
</evidence>
<comment type="pathway">
    <text evidence="2 9">Amino-acid biosynthesis; L-tryptophan biosynthesis; L-tryptophan from chorismate: step 5/5.</text>
</comment>
<dbReference type="InterPro" id="IPR002028">
    <property type="entry name" value="Trp_synthase_suA"/>
</dbReference>
<evidence type="ECO:0000256" key="9">
    <source>
        <dbReference type="HAMAP-Rule" id="MF_00131"/>
    </source>
</evidence>
<dbReference type="RefSeq" id="WP_112433188.1">
    <property type="nucleotide sequence ID" value="NZ_MCIF01000002.1"/>
</dbReference>
<dbReference type="Pfam" id="PF00290">
    <property type="entry name" value="Trp_syntA"/>
    <property type="match status" value="1"/>
</dbReference>
<dbReference type="GO" id="GO:0004834">
    <property type="term" value="F:tryptophan synthase activity"/>
    <property type="evidence" value="ECO:0007669"/>
    <property type="project" value="UniProtKB-UniRule"/>
</dbReference>
<reference evidence="11 12" key="1">
    <citation type="submission" date="2016-08" db="EMBL/GenBank/DDBJ databases">
        <title>Analysis of Carbohydrate Active Enzymes in Thermogemmatispora T81 Reveals Carbohydrate Degradation Ability.</title>
        <authorList>
            <person name="Tomazini A."/>
            <person name="Lal S."/>
            <person name="Stott M."/>
            <person name="Henrissat B."/>
            <person name="Polikarpov I."/>
            <person name="Sparling R."/>
            <person name="Levin D.B."/>
        </authorList>
    </citation>
    <scope>NUCLEOTIDE SEQUENCE [LARGE SCALE GENOMIC DNA]</scope>
    <source>
        <strain evidence="11 12">T81</strain>
    </source>
</reference>
<dbReference type="AlphaFoldDB" id="A0A328VJT0"/>
<comment type="caution">
    <text evidence="11">The sequence shown here is derived from an EMBL/GenBank/DDBJ whole genome shotgun (WGS) entry which is preliminary data.</text>
</comment>
<proteinExistence type="inferred from homology"/>
<sequence>MQQHKQSKTIEHHEAAPAQRIGHAFAQASREGRCVLIPYLMCGFPSVEQSLAAILAAIEGGADLIELGLPFSDPLADGATIQHASHQALEHGINITACLSIARQVAAHSSVPLILMGYYNPVLAYGVQRFCREAAAAGACGLIIPDLPPEEAGPLLEAAHEQGLALIFLVPPTTPDERIASIVRVAAQEPRGFIYCVSLSGVTGARDRLPPHLQSFIARVRRQSAPYDLPLAVGFGVSRPEHVAEIARYADGAVVGSALVHLLERHAADGEAQRAAVRDYIRSLRACTVRQP</sequence>
<dbReference type="UniPathway" id="UPA00035">
    <property type="reaction ID" value="UER00044"/>
</dbReference>
<feature type="active site" description="Proton acceptor" evidence="9">
    <location>
        <position position="77"/>
    </location>
</feature>
<evidence type="ECO:0000256" key="6">
    <source>
        <dbReference type="ARBA" id="ARBA00023141"/>
    </source>
</evidence>
<evidence type="ECO:0000256" key="10">
    <source>
        <dbReference type="RuleBase" id="RU003662"/>
    </source>
</evidence>
<accession>A0A328VJT0</accession>
<keyword evidence="12" id="KW-1185">Reference proteome</keyword>
<organism evidence="11 12">
    <name type="scientific">Thermogemmatispora tikiterensis</name>
    <dbReference type="NCBI Taxonomy" id="1825093"/>
    <lineage>
        <taxon>Bacteria</taxon>
        <taxon>Bacillati</taxon>
        <taxon>Chloroflexota</taxon>
        <taxon>Ktedonobacteria</taxon>
        <taxon>Thermogemmatisporales</taxon>
        <taxon>Thermogemmatisporaceae</taxon>
        <taxon>Thermogemmatispora</taxon>
    </lineage>
</organism>
<comment type="subunit">
    <text evidence="3 9">Tetramer of two alpha and two beta chains.</text>
</comment>
<evidence type="ECO:0000256" key="3">
    <source>
        <dbReference type="ARBA" id="ARBA00011270"/>
    </source>
</evidence>
<dbReference type="Gene3D" id="3.20.20.70">
    <property type="entry name" value="Aldolase class I"/>
    <property type="match status" value="1"/>
</dbReference>
<dbReference type="PANTHER" id="PTHR43406:SF1">
    <property type="entry name" value="TRYPTOPHAN SYNTHASE ALPHA CHAIN, CHLOROPLASTIC"/>
    <property type="match status" value="1"/>
</dbReference>
<keyword evidence="6 9" id="KW-0057">Aromatic amino acid biosynthesis</keyword>
<feature type="active site" description="Proton acceptor" evidence="9">
    <location>
        <position position="66"/>
    </location>
</feature>
<evidence type="ECO:0000256" key="4">
    <source>
        <dbReference type="ARBA" id="ARBA00022605"/>
    </source>
</evidence>
<keyword evidence="7 9" id="KW-0456">Lyase</keyword>
<dbReference type="SUPFAM" id="SSF51366">
    <property type="entry name" value="Ribulose-phoshate binding barrel"/>
    <property type="match status" value="1"/>
</dbReference>
<dbReference type="InterPro" id="IPR011060">
    <property type="entry name" value="RibuloseP-bd_barrel"/>
</dbReference>
<dbReference type="EMBL" id="MCIF01000002">
    <property type="protein sequence ID" value="RAQ98158.1"/>
    <property type="molecule type" value="Genomic_DNA"/>
</dbReference>
<keyword evidence="5 9" id="KW-0822">Tryptophan biosynthesis</keyword>
<protein>
    <recommendedName>
        <fullName evidence="9">Tryptophan synthase alpha chain</fullName>
        <ecNumber evidence="9">4.2.1.20</ecNumber>
    </recommendedName>
</protein>
<dbReference type="CDD" id="cd04724">
    <property type="entry name" value="Tryptophan_synthase_alpha"/>
    <property type="match status" value="1"/>
</dbReference>
<dbReference type="InterPro" id="IPR018204">
    <property type="entry name" value="Trp_synthase_alpha_AS"/>
</dbReference>
<comment type="catalytic activity">
    <reaction evidence="8 9">
        <text>(1S,2R)-1-C-(indol-3-yl)glycerol 3-phosphate + L-serine = D-glyceraldehyde 3-phosphate + L-tryptophan + H2O</text>
        <dbReference type="Rhea" id="RHEA:10532"/>
        <dbReference type="ChEBI" id="CHEBI:15377"/>
        <dbReference type="ChEBI" id="CHEBI:33384"/>
        <dbReference type="ChEBI" id="CHEBI:57912"/>
        <dbReference type="ChEBI" id="CHEBI:58866"/>
        <dbReference type="ChEBI" id="CHEBI:59776"/>
        <dbReference type="EC" id="4.2.1.20"/>
    </reaction>
</comment>
<evidence type="ECO:0000256" key="1">
    <source>
        <dbReference type="ARBA" id="ARBA00003365"/>
    </source>
</evidence>
<evidence type="ECO:0000256" key="7">
    <source>
        <dbReference type="ARBA" id="ARBA00023239"/>
    </source>
</evidence>
<dbReference type="NCBIfam" id="TIGR00262">
    <property type="entry name" value="trpA"/>
    <property type="match status" value="1"/>
</dbReference>
<keyword evidence="4 9" id="KW-0028">Amino-acid biosynthesis</keyword>
<dbReference type="FunFam" id="3.20.20.70:FF:000037">
    <property type="entry name" value="Tryptophan synthase alpha chain"/>
    <property type="match status" value="1"/>
</dbReference>
<dbReference type="PANTHER" id="PTHR43406">
    <property type="entry name" value="TRYPTOPHAN SYNTHASE, ALPHA CHAIN"/>
    <property type="match status" value="1"/>
</dbReference>
<comment type="similarity">
    <text evidence="9 10">Belongs to the TrpA family.</text>
</comment>
<evidence type="ECO:0000256" key="5">
    <source>
        <dbReference type="ARBA" id="ARBA00022822"/>
    </source>
</evidence>
<evidence type="ECO:0000313" key="11">
    <source>
        <dbReference type="EMBL" id="RAQ98158.1"/>
    </source>
</evidence>
<evidence type="ECO:0000256" key="2">
    <source>
        <dbReference type="ARBA" id="ARBA00004733"/>
    </source>
</evidence>
<evidence type="ECO:0000256" key="8">
    <source>
        <dbReference type="ARBA" id="ARBA00049047"/>
    </source>
</evidence>
<dbReference type="OrthoDB" id="9804578at2"/>
<dbReference type="Proteomes" id="UP000248706">
    <property type="component" value="Unassembled WGS sequence"/>
</dbReference>
<dbReference type="InterPro" id="IPR013785">
    <property type="entry name" value="Aldolase_TIM"/>
</dbReference>
<dbReference type="GO" id="GO:0005829">
    <property type="term" value="C:cytosol"/>
    <property type="evidence" value="ECO:0007669"/>
    <property type="project" value="TreeGrafter"/>
</dbReference>
<dbReference type="HAMAP" id="MF_00131">
    <property type="entry name" value="Trp_synth_alpha"/>
    <property type="match status" value="1"/>
</dbReference>
<dbReference type="EC" id="4.2.1.20" evidence="9"/>